<evidence type="ECO:0000313" key="2">
    <source>
        <dbReference type="Proteomes" id="UP000807115"/>
    </source>
</evidence>
<protein>
    <submittedName>
        <fullName evidence="1">Uncharacterized protein</fullName>
    </submittedName>
</protein>
<gene>
    <name evidence="1" type="ORF">BDA96_04G228000</name>
</gene>
<reference evidence="1" key="1">
    <citation type="journal article" date="2019" name="BMC Genomics">
        <title>A new reference genome for Sorghum bicolor reveals high levels of sequence similarity between sweet and grain genotypes: implications for the genetics of sugar metabolism.</title>
        <authorList>
            <person name="Cooper E.A."/>
            <person name="Brenton Z.W."/>
            <person name="Flinn B.S."/>
            <person name="Jenkins J."/>
            <person name="Shu S."/>
            <person name="Flowers D."/>
            <person name="Luo F."/>
            <person name="Wang Y."/>
            <person name="Xia P."/>
            <person name="Barry K."/>
            <person name="Daum C."/>
            <person name="Lipzen A."/>
            <person name="Yoshinaga Y."/>
            <person name="Schmutz J."/>
            <person name="Saski C."/>
            <person name="Vermerris W."/>
            <person name="Kresovich S."/>
        </authorList>
    </citation>
    <scope>NUCLEOTIDE SEQUENCE</scope>
</reference>
<proteinExistence type="predicted"/>
<accession>A0A921UJI8</accession>
<evidence type="ECO:0000313" key="1">
    <source>
        <dbReference type="EMBL" id="KAG0533844.1"/>
    </source>
</evidence>
<comment type="caution">
    <text evidence="1">The sequence shown here is derived from an EMBL/GenBank/DDBJ whole genome shotgun (WGS) entry which is preliminary data.</text>
</comment>
<dbReference type="EMBL" id="CM027683">
    <property type="protein sequence ID" value="KAG0533844.1"/>
    <property type="molecule type" value="Genomic_DNA"/>
</dbReference>
<dbReference type="Proteomes" id="UP000807115">
    <property type="component" value="Chromosome 4"/>
</dbReference>
<organism evidence="1 2">
    <name type="scientific">Sorghum bicolor</name>
    <name type="common">Sorghum</name>
    <name type="synonym">Sorghum vulgare</name>
    <dbReference type="NCBI Taxonomy" id="4558"/>
    <lineage>
        <taxon>Eukaryota</taxon>
        <taxon>Viridiplantae</taxon>
        <taxon>Streptophyta</taxon>
        <taxon>Embryophyta</taxon>
        <taxon>Tracheophyta</taxon>
        <taxon>Spermatophyta</taxon>
        <taxon>Magnoliopsida</taxon>
        <taxon>Liliopsida</taxon>
        <taxon>Poales</taxon>
        <taxon>Poaceae</taxon>
        <taxon>PACMAD clade</taxon>
        <taxon>Panicoideae</taxon>
        <taxon>Andropogonodae</taxon>
        <taxon>Andropogoneae</taxon>
        <taxon>Sorghinae</taxon>
        <taxon>Sorghum</taxon>
    </lineage>
</organism>
<reference evidence="1" key="2">
    <citation type="submission" date="2020-10" db="EMBL/GenBank/DDBJ databases">
        <authorList>
            <person name="Cooper E.A."/>
            <person name="Brenton Z.W."/>
            <person name="Flinn B.S."/>
            <person name="Jenkins J."/>
            <person name="Shu S."/>
            <person name="Flowers D."/>
            <person name="Luo F."/>
            <person name="Wang Y."/>
            <person name="Xia P."/>
            <person name="Barry K."/>
            <person name="Daum C."/>
            <person name="Lipzen A."/>
            <person name="Yoshinaga Y."/>
            <person name="Schmutz J."/>
            <person name="Saski C."/>
            <person name="Vermerris W."/>
            <person name="Kresovich S."/>
        </authorList>
    </citation>
    <scope>NUCLEOTIDE SEQUENCE</scope>
</reference>
<name>A0A921UJI8_SORBI</name>
<sequence length="100" mass="11306">MCLRSMTCCRRPPSNPSEILPRIRCRFDKLADVLTVDSERSRITAARCTCRWLMGSGCTAARSPRLGRLGLQGEQFQSRCCTCKCSNRLPRLHILCSNNN</sequence>
<dbReference type="AlphaFoldDB" id="A0A921UJI8"/>